<proteinExistence type="predicted"/>
<reference evidence="1" key="1">
    <citation type="submission" date="2019-08" db="EMBL/GenBank/DDBJ databases">
        <title>Genome sequence of Clostridiales bacterium MT110.</title>
        <authorList>
            <person name="Cao J."/>
        </authorList>
    </citation>
    <scope>NUCLEOTIDE SEQUENCE</scope>
    <source>
        <strain evidence="1">MT110</strain>
    </source>
</reference>
<sequence>MINDERSIVLLKRLSEESGVSGYEMPIRKLLTEYLEPLSDELLEDHLGSLAAKITGQEQELKIMLAAHMDEVGLMVTKISDEGFIKFLKLGGWWDPVLLNQKVQIYNSARKVTGIIGAKAPHILTPEEKKQPVTINSLFIDIGASSKDEVEALGIRSGDPVVPFSTFEMCENFRCFRGKALDDRIGCSMLVEIFRELRDTPVPGTVYGVMTVQEEVGIRGAGTSVSVVKPDLAIVLDVTVATDTPNISPGDVVSKTALGKGPVICFYDASMIPHIPFRDFVVKTAEENQIPYQIELMPGGGTDAGKIHLYRQGVPSIVIGVPVRYIHDHYGIADLDDYQNALKLVLALLNQINSVTFHAIINSHS</sequence>
<dbReference type="Proteomes" id="UP000594014">
    <property type="component" value="Chromosome"/>
</dbReference>
<protein>
    <submittedName>
        <fullName evidence="1">M42 family metallopeptidase</fullName>
    </submittedName>
</protein>
<evidence type="ECO:0000313" key="2">
    <source>
        <dbReference type="Proteomes" id="UP000594014"/>
    </source>
</evidence>
<name>A0ACD1A9W0_9FIRM</name>
<gene>
    <name evidence="1" type="ORF">FRZ06_07645</name>
</gene>
<accession>A0ACD1A9W0</accession>
<dbReference type="EMBL" id="CP042469">
    <property type="protein sequence ID" value="QOX63228.1"/>
    <property type="molecule type" value="Genomic_DNA"/>
</dbReference>
<organism evidence="1 2">
    <name type="scientific">Anoxybacterium hadale</name>
    <dbReference type="NCBI Taxonomy" id="3408580"/>
    <lineage>
        <taxon>Bacteria</taxon>
        <taxon>Bacillati</taxon>
        <taxon>Bacillota</taxon>
        <taxon>Clostridia</taxon>
        <taxon>Peptostreptococcales</taxon>
        <taxon>Anaerovoracaceae</taxon>
        <taxon>Anoxybacterium</taxon>
    </lineage>
</organism>
<evidence type="ECO:0000313" key="1">
    <source>
        <dbReference type="EMBL" id="QOX63228.1"/>
    </source>
</evidence>
<keyword evidence="2" id="KW-1185">Reference proteome</keyword>